<evidence type="ECO:0000256" key="9">
    <source>
        <dbReference type="PROSITE-ProRule" id="PRU00282"/>
    </source>
</evidence>
<evidence type="ECO:0000256" key="11">
    <source>
        <dbReference type="SAM" id="Phobius"/>
    </source>
</evidence>
<dbReference type="AlphaFoldDB" id="A0A7S2FB85"/>
<feature type="repeat" description="Solcar" evidence="9">
    <location>
        <begin position="105"/>
        <end position="190"/>
    </location>
</feature>
<dbReference type="SUPFAM" id="SSF103506">
    <property type="entry name" value="Mitochondrial carrier"/>
    <property type="match status" value="1"/>
</dbReference>
<keyword evidence="6 11" id="KW-1133">Transmembrane helix</keyword>
<evidence type="ECO:0000313" key="12">
    <source>
        <dbReference type="EMBL" id="CAD9382735.1"/>
    </source>
</evidence>
<keyword evidence="3 10" id="KW-0813">Transport</keyword>
<keyword evidence="5" id="KW-0677">Repeat</keyword>
<evidence type="ECO:0000256" key="2">
    <source>
        <dbReference type="ARBA" id="ARBA00006375"/>
    </source>
</evidence>
<reference evidence="12" key="1">
    <citation type="submission" date="2021-01" db="EMBL/GenBank/DDBJ databases">
        <authorList>
            <person name="Corre E."/>
            <person name="Pelletier E."/>
            <person name="Niang G."/>
            <person name="Scheremetjew M."/>
            <person name="Finn R."/>
            <person name="Kale V."/>
            <person name="Holt S."/>
            <person name="Cochrane G."/>
            <person name="Meng A."/>
            <person name="Brown T."/>
            <person name="Cohen L."/>
        </authorList>
    </citation>
    <scope>NUCLEOTIDE SEQUENCE</scope>
    <source>
        <strain evidence="12">RCC1693</strain>
    </source>
</reference>
<evidence type="ECO:0000256" key="4">
    <source>
        <dbReference type="ARBA" id="ARBA00022692"/>
    </source>
</evidence>
<dbReference type="GO" id="GO:0071913">
    <property type="term" value="F:citrate secondary active transmembrane transporter activity"/>
    <property type="evidence" value="ECO:0007669"/>
    <property type="project" value="TreeGrafter"/>
</dbReference>
<dbReference type="EMBL" id="HBGT01001737">
    <property type="protein sequence ID" value="CAD9382735.1"/>
    <property type="molecule type" value="Transcribed_RNA"/>
</dbReference>
<feature type="transmembrane region" description="Helical" evidence="11">
    <location>
        <begin position="16"/>
        <end position="35"/>
    </location>
</feature>
<gene>
    <name evidence="12" type="ORF">FPAR1323_LOCUS951</name>
</gene>
<evidence type="ECO:0000256" key="10">
    <source>
        <dbReference type="RuleBase" id="RU000488"/>
    </source>
</evidence>
<sequence>MNNAFRDPKTGKVGRFSGLLAGICAGVMEAIVVVTPMETVKTKLINSGQGIVKGVPAIIAADGVGGLYKGLFPTMGKSVSNQVLRFAIFNEYKRIVIGNRPEHELTVLEALGGGMTAGCFGAFGNTPFDTVKTRMQGLDAARYKSMLHCAKTMVREEGLLSLWKGLGARCARVVPGQGIIFCSYESINNWLRKNWL</sequence>
<accession>A0A7S2FB85</accession>
<evidence type="ECO:0000256" key="3">
    <source>
        <dbReference type="ARBA" id="ARBA00022448"/>
    </source>
</evidence>
<dbReference type="InterPro" id="IPR049563">
    <property type="entry name" value="TXTP-like"/>
</dbReference>
<keyword evidence="4 9" id="KW-0812">Transmembrane</keyword>
<comment type="subcellular location">
    <subcellularLocation>
        <location evidence="1">Mitochondrion membrane</location>
        <topology evidence="1">Multi-pass membrane protein</topology>
    </subcellularLocation>
</comment>
<evidence type="ECO:0000256" key="8">
    <source>
        <dbReference type="ARBA" id="ARBA00023136"/>
    </source>
</evidence>
<keyword evidence="7" id="KW-0496">Mitochondrion</keyword>
<dbReference type="Pfam" id="PF00153">
    <property type="entry name" value="Mito_carr"/>
    <property type="match status" value="2"/>
</dbReference>
<keyword evidence="8 9" id="KW-0472">Membrane</keyword>
<dbReference type="InterPro" id="IPR023395">
    <property type="entry name" value="MCP_dom_sf"/>
</dbReference>
<evidence type="ECO:0000256" key="7">
    <source>
        <dbReference type="ARBA" id="ARBA00023128"/>
    </source>
</evidence>
<evidence type="ECO:0000256" key="6">
    <source>
        <dbReference type="ARBA" id="ARBA00022989"/>
    </source>
</evidence>
<dbReference type="GO" id="GO:0031966">
    <property type="term" value="C:mitochondrial membrane"/>
    <property type="evidence" value="ECO:0007669"/>
    <property type="project" value="UniProtKB-SubCell"/>
</dbReference>
<protein>
    <submittedName>
        <fullName evidence="12">Uncharacterized protein</fullName>
    </submittedName>
</protein>
<organism evidence="12">
    <name type="scientific">Florenciella parvula</name>
    <dbReference type="NCBI Taxonomy" id="236787"/>
    <lineage>
        <taxon>Eukaryota</taxon>
        <taxon>Sar</taxon>
        <taxon>Stramenopiles</taxon>
        <taxon>Ochrophyta</taxon>
        <taxon>Dictyochophyceae</taxon>
        <taxon>Florenciellales</taxon>
        <taxon>Florenciella</taxon>
    </lineage>
</organism>
<comment type="similarity">
    <text evidence="2 10">Belongs to the mitochondrial carrier (TC 2.A.29) family.</text>
</comment>
<feature type="repeat" description="Solcar" evidence="9">
    <location>
        <begin position="13"/>
        <end position="95"/>
    </location>
</feature>
<dbReference type="Gene3D" id="1.50.40.10">
    <property type="entry name" value="Mitochondrial carrier domain"/>
    <property type="match status" value="1"/>
</dbReference>
<proteinExistence type="inferred from homology"/>
<dbReference type="GO" id="GO:0006843">
    <property type="term" value="P:mitochondrial citrate transmembrane transport"/>
    <property type="evidence" value="ECO:0007669"/>
    <property type="project" value="TreeGrafter"/>
</dbReference>
<evidence type="ECO:0000256" key="1">
    <source>
        <dbReference type="ARBA" id="ARBA00004225"/>
    </source>
</evidence>
<dbReference type="PANTHER" id="PTHR45788">
    <property type="entry name" value="SUCCINATE/FUMARATE MITOCHONDRIAL TRANSPORTER-RELATED"/>
    <property type="match status" value="1"/>
</dbReference>
<dbReference type="InterPro" id="IPR018108">
    <property type="entry name" value="MCP_transmembrane"/>
</dbReference>
<evidence type="ECO:0000256" key="5">
    <source>
        <dbReference type="ARBA" id="ARBA00022737"/>
    </source>
</evidence>
<dbReference type="PANTHER" id="PTHR45788:SF4">
    <property type="entry name" value="TRICARBOXYLATE TRANSPORT PROTEIN, MITOCHONDRIAL"/>
    <property type="match status" value="1"/>
</dbReference>
<dbReference type="PROSITE" id="PS50920">
    <property type="entry name" value="SOLCAR"/>
    <property type="match status" value="2"/>
</dbReference>
<name>A0A7S2FB85_9STRA</name>